<evidence type="ECO:0000259" key="11">
    <source>
        <dbReference type="PROSITE" id="PS50893"/>
    </source>
</evidence>
<keyword evidence="9 10" id="KW-0472">Membrane</keyword>
<evidence type="ECO:0000313" key="13">
    <source>
        <dbReference type="Proteomes" id="UP000283269"/>
    </source>
</evidence>
<evidence type="ECO:0000256" key="2">
    <source>
        <dbReference type="ARBA" id="ARBA00008869"/>
    </source>
</evidence>
<feature type="transmembrane region" description="Helical" evidence="10">
    <location>
        <begin position="305"/>
        <end position="328"/>
    </location>
</feature>
<feature type="transmembrane region" description="Helical" evidence="10">
    <location>
        <begin position="1154"/>
        <end position="1176"/>
    </location>
</feature>
<dbReference type="Gene3D" id="3.40.50.300">
    <property type="entry name" value="P-loop containing nucleotide triphosphate hydrolases"/>
    <property type="match status" value="2"/>
</dbReference>
<keyword evidence="6" id="KW-0547">Nucleotide-binding</keyword>
<organism evidence="12 13">
    <name type="scientific">Psilocybe cyanescens</name>
    <dbReference type="NCBI Taxonomy" id="93625"/>
    <lineage>
        <taxon>Eukaryota</taxon>
        <taxon>Fungi</taxon>
        <taxon>Dikarya</taxon>
        <taxon>Basidiomycota</taxon>
        <taxon>Agaricomycotina</taxon>
        <taxon>Agaricomycetes</taxon>
        <taxon>Agaricomycetidae</taxon>
        <taxon>Agaricales</taxon>
        <taxon>Agaricineae</taxon>
        <taxon>Strophariaceae</taxon>
        <taxon>Psilocybe</taxon>
    </lineage>
</organism>
<evidence type="ECO:0000313" key="12">
    <source>
        <dbReference type="EMBL" id="PPQ89967.1"/>
    </source>
</evidence>
<evidence type="ECO:0000256" key="6">
    <source>
        <dbReference type="ARBA" id="ARBA00022741"/>
    </source>
</evidence>
<dbReference type="InterPro" id="IPR017871">
    <property type="entry name" value="ABC_transporter-like_CS"/>
</dbReference>
<dbReference type="InterPro" id="IPR026082">
    <property type="entry name" value="ABCA"/>
</dbReference>
<dbReference type="GO" id="GO:0005319">
    <property type="term" value="F:lipid transporter activity"/>
    <property type="evidence" value="ECO:0007669"/>
    <property type="project" value="TreeGrafter"/>
</dbReference>
<keyword evidence="5" id="KW-0677">Repeat</keyword>
<sequence length="1598" mass="174620">MAILFLLQFRALVWKNWIVLSKHPFSTLIRCLILPVGYGLFLSFAQLFLHRLNNYGLGTSVPITSLDSHFDGTSTLFWVDATTGTTRPSPASIISKMTSDFTPTQLAAVRKVNTVTDIVTSCRQNFNGLSACYAGISFTDVLAPAPQSNPINYTILADGGLIHIDVEHHTSDFESRILPLQWAIDKAIIELRTNKTQLTPLQWPFTMQSNEDQLRMIRLSYTRGIREIIVLAFFLAFSAISYQIPGSVANERALLITGHMKAMGLYDSARILSWHVGISITYLPGWIIVGLLWKFRIFVETNAMLIVFVHILLGLVLASWSFFVAAPFGTSPQLAAVVTMFLGVAIAVIGHTLDTSRIWIPMLFSSVFPPSFYIFVMKAICGYENNQLATYIFQGDPDRNITPFPFILIAIVNIFLWPCLAVLFERFLYETISPKSAAKKQKDGSSFIPSNAAISIRDLTKIYTTSFYSSQGDVIAVSNLSLDIPKTGIFVLLGSNGAGKSTTLSILAGLSSITSGTVTFEGGFARPPRGTMGIVPQKNVLFDELTCLQTLEVWRAVKWSHNSDEQEDLVQLLIDCDLEKKIHANASTLSGGQKRKLQLAIGLLGGSKIVLVDECTSGVDPLSRRALWKILTAFHEDRSIVFTTHFLDEADLLADHIAILAAPGKVVASGTPVSLKCDLGEGYSVQVTFNSLLSTADGITEYELLMDIKDICPHTYVTSPSPSQACYHLKSRDNAVIGQVLEFLDAQMNAGKFASYDILGTTIEDVFLDVMNENETSKKNSYDGTASSVYPPDDVSLDTPLLEKSPGGIGLTNGRSVSPFRQAFTVFHKRALIAKRAWMTPFLAIFITVIGACAPLTFIKGKDQSCTVPPRDVTGMPLYLPASPALLNATYPIPARVVTSPPNIINSLGSMPLMMLHAINVPNNTSFVEKISYDYKEITSGGISIDSDTGASLVAWEATSPGIRGPSMLNLATNVLFNRARNLTGNANAVPNIINANYATFPRVAAATLVYLKWIFFFGAVMAVYPAFFALYVSKERRSSVQAMQLSNGLTNPIGMWLGHLMFDLITATLLSTIIIVVFASFSGQFHGLGLLWIVFFLYGISGTLFAYALSLMVDSPLGAFAIVACYQFTTFVLYLSSYLAVFTFGKITESSRLITIIHFTTSIVSPVTSVVRATLVSTNLFSLLCDSGTDNVTTASMISIKRFGGPILYLVIYGFVLLGILVYVDSGSKVRHSRQKRKYLLGTGSDSRPGDDVIAAAEAVATSDDLLRVINLSKSYHGKRVTDDVSLGVPRDSIFALLGPNGAGKTTTFNIIRGDVYPDCGDVIINGASIVSDPRGARASLGVCPQFTAIDSQLTVREHLMIYGRFKGLRRGPELNQNIDNILKGTALTMYADRLASKLSGGNQRKLALAIALMGNPSVILIDEFSTGVDPKMKRDMWNTLRRVSVGKAIIITTHSMEEASALASNVGILAKRMLAVGTIEELAARYATYEVHFSCRSRQDVIRAREMMSRIPGSKKSDDVATRFEVPIAGAFSLAQLFNMLASEGDSIEYTVERASLESIFLKVVRGAGSKEEGWFQCKTPGNPRAFTPVRRKRSR</sequence>
<evidence type="ECO:0000256" key="4">
    <source>
        <dbReference type="ARBA" id="ARBA00022692"/>
    </source>
</evidence>
<dbReference type="SMART" id="SM00382">
    <property type="entry name" value="AAA"/>
    <property type="match status" value="2"/>
</dbReference>
<dbReference type="STRING" id="93625.A0A409XGT0"/>
<feature type="transmembrane region" description="Helical" evidence="10">
    <location>
        <begin position="334"/>
        <end position="353"/>
    </location>
</feature>
<proteinExistence type="inferred from homology"/>
<feature type="domain" description="ABC transporter" evidence="11">
    <location>
        <begin position="1268"/>
        <end position="1497"/>
    </location>
</feature>
<dbReference type="SUPFAM" id="SSF52540">
    <property type="entry name" value="P-loop containing nucleoside triphosphate hydrolases"/>
    <property type="match status" value="2"/>
</dbReference>
<comment type="similarity">
    <text evidence="2">Belongs to the ABC transporter superfamily. ABCA family.</text>
</comment>
<evidence type="ECO:0000256" key="5">
    <source>
        <dbReference type="ARBA" id="ARBA00022737"/>
    </source>
</evidence>
<feature type="transmembrane region" description="Helical" evidence="10">
    <location>
        <begin position="1208"/>
        <end position="1225"/>
    </location>
</feature>
<reference evidence="12 13" key="1">
    <citation type="journal article" date="2018" name="Evol. Lett.">
        <title>Horizontal gene cluster transfer increased hallucinogenic mushroom diversity.</title>
        <authorList>
            <person name="Reynolds H.T."/>
            <person name="Vijayakumar V."/>
            <person name="Gluck-Thaler E."/>
            <person name="Korotkin H.B."/>
            <person name="Matheny P.B."/>
            <person name="Slot J.C."/>
        </authorList>
    </citation>
    <scope>NUCLEOTIDE SEQUENCE [LARGE SCALE GENOMIC DNA]</scope>
    <source>
        <strain evidence="12 13">2631</strain>
    </source>
</reference>
<dbReference type="InterPro" id="IPR013525">
    <property type="entry name" value="ABC2_TM"/>
</dbReference>
<keyword evidence="3" id="KW-0813">Transport</keyword>
<feature type="transmembrane region" description="Helical" evidence="10">
    <location>
        <begin position="1054"/>
        <end position="1079"/>
    </location>
</feature>
<dbReference type="InterPro" id="IPR003593">
    <property type="entry name" value="AAA+_ATPase"/>
</dbReference>
<keyword evidence="8 10" id="KW-1133">Transmembrane helix</keyword>
<keyword evidence="7" id="KW-0067">ATP-binding</keyword>
<dbReference type="PANTHER" id="PTHR19229:SF36">
    <property type="entry name" value="ATP-BINDING CASSETTE SUB-FAMILY A MEMBER 2"/>
    <property type="match status" value="1"/>
</dbReference>
<dbReference type="EMBL" id="NHYD01001756">
    <property type="protein sequence ID" value="PPQ89967.1"/>
    <property type="molecule type" value="Genomic_DNA"/>
</dbReference>
<dbReference type="PANTHER" id="PTHR19229">
    <property type="entry name" value="ATP-BINDING CASSETTE TRANSPORTER SUBFAMILY A ABCA"/>
    <property type="match status" value="1"/>
</dbReference>
<evidence type="ECO:0000256" key="8">
    <source>
        <dbReference type="ARBA" id="ARBA00022989"/>
    </source>
</evidence>
<feature type="transmembrane region" description="Helical" evidence="10">
    <location>
        <begin position="1091"/>
        <end position="1114"/>
    </location>
</feature>
<dbReference type="InterPro" id="IPR027417">
    <property type="entry name" value="P-loop_NTPase"/>
</dbReference>
<evidence type="ECO:0000256" key="3">
    <source>
        <dbReference type="ARBA" id="ARBA00022448"/>
    </source>
</evidence>
<dbReference type="OrthoDB" id="8061355at2759"/>
<dbReference type="Proteomes" id="UP000283269">
    <property type="component" value="Unassembled WGS sequence"/>
</dbReference>
<dbReference type="PROSITE" id="PS50893">
    <property type="entry name" value="ABC_TRANSPORTER_2"/>
    <property type="match status" value="2"/>
</dbReference>
<dbReference type="GO" id="GO:0005524">
    <property type="term" value="F:ATP binding"/>
    <property type="evidence" value="ECO:0007669"/>
    <property type="project" value="UniProtKB-KW"/>
</dbReference>
<dbReference type="InParanoid" id="A0A409XGT0"/>
<accession>A0A409XGT0</accession>
<feature type="transmembrane region" description="Helical" evidence="10">
    <location>
        <begin position="838"/>
        <end position="859"/>
    </location>
</feature>
<gene>
    <name evidence="12" type="ORF">CVT25_009607</name>
</gene>
<feature type="transmembrane region" description="Helical" evidence="10">
    <location>
        <begin position="224"/>
        <end position="244"/>
    </location>
</feature>
<feature type="transmembrane region" description="Helical" evidence="10">
    <location>
        <begin position="1011"/>
        <end position="1034"/>
    </location>
</feature>
<keyword evidence="4 10" id="KW-0812">Transmembrane</keyword>
<evidence type="ECO:0000256" key="7">
    <source>
        <dbReference type="ARBA" id="ARBA00022840"/>
    </source>
</evidence>
<keyword evidence="13" id="KW-1185">Reference proteome</keyword>
<dbReference type="Pfam" id="PF00005">
    <property type="entry name" value="ABC_tran"/>
    <property type="match status" value="2"/>
</dbReference>
<name>A0A409XGT0_PSICY</name>
<dbReference type="InterPro" id="IPR003439">
    <property type="entry name" value="ABC_transporter-like_ATP-bd"/>
</dbReference>
<protein>
    <recommendedName>
        <fullName evidence="11">ABC transporter domain-containing protein</fullName>
    </recommendedName>
</protein>
<feature type="transmembrane region" description="Helical" evidence="10">
    <location>
        <begin position="404"/>
        <end position="424"/>
    </location>
</feature>
<dbReference type="Pfam" id="PF12698">
    <property type="entry name" value="ABC2_membrane_3"/>
    <property type="match status" value="1"/>
</dbReference>
<feature type="transmembrane region" description="Helical" evidence="10">
    <location>
        <begin position="271"/>
        <end position="293"/>
    </location>
</feature>
<dbReference type="CDD" id="cd03263">
    <property type="entry name" value="ABC_subfamily_A"/>
    <property type="match status" value="2"/>
</dbReference>
<dbReference type="PROSITE" id="PS00211">
    <property type="entry name" value="ABC_TRANSPORTER_1"/>
    <property type="match status" value="2"/>
</dbReference>
<comment type="subcellular location">
    <subcellularLocation>
        <location evidence="1">Membrane</location>
        <topology evidence="1">Multi-pass membrane protein</topology>
    </subcellularLocation>
</comment>
<dbReference type="GO" id="GO:0016887">
    <property type="term" value="F:ATP hydrolysis activity"/>
    <property type="evidence" value="ECO:0007669"/>
    <property type="project" value="InterPro"/>
</dbReference>
<dbReference type="GO" id="GO:0016020">
    <property type="term" value="C:membrane"/>
    <property type="evidence" value="ECO:0007669"/>
    <property type="project" value="UniProtKB-SubCell"/>
</dbReference>
<dbReference type="GO" id="GO:0140359">
    <property type="term" value="F:ABC-type transporter activity"/>
    <property type="evidence" value="ECO:0007669"/>
    <property type="project" value="InterPro"/>
</dbReference>
<comment type="caution">
    <text evidence="12">The sequence shown here is derived from an EMBL/GenBank/DDBJ whole genome shotgun (WGS) entry which is preliminary data.</text>
</comment>
<feature type="transmembrane region" description="Helical" evidence="10">
    <location>
        <begin position="1120"/>
        <end position="1142"/>
    </location>
</feature>
<evidence type="ECO:0000256" key="1">
    <source>
        <dbReference type="ARBA" id="ARBA00004141"/>
    </source>
</evidence>
<evidence type="ECO:0000256" key="10">
    <source>
        <dbReference type="SAM" id="Phobius"/>
    </source>
</evidence>
<feature type="domain" description="ABC transporter" evidence="11">
    <location>
        <begin position="454"/>
        <end position="688"/>
    </location>
</feature>
<evidence type="ECO:0000256" key="9">
    <source>
        <dbReference type="ARBA" id="ARBA00023136"/>
    </source>
</evidence>